<keyword evidence="1 2" id="KW-0732">Signal</keyword>
<dbReference type="Proteomes" id="UP001501195">
    <property type="component" value="Unassembled WGS sequence"/>
</dbReference>
<organism evidence="3 4">
    <name type="scientific">Kineococcus glutinatus</name>
    <dbReference type="NCBI Taxonomy" id="1070872"/>
    <lineage>
        <taxon>Bacteria</taxon>
        <taxon>Bacillati</taxon>
        <taxon>Actinomycetota</taxon>
        <taxon>Actinomycetes</taxon>
        <taxon>Kineosporiales</taxon>
        <taxon>Kineosporiaceae</taxon>
        <taxon>Kineococcus</taxon>
    </lineage>
</organism>
<dbReference type="PANTHER" id="PTHR33376:SF2">
    <property type="entry name" value="DICARBOXYLATE-BINDING PERIPLASMIC PROTEIN"/>
    <property type="match status" value="1"/>
</dbReference>
<evidence type="ECO:0000313" key="4">
    <source>
        <dbReference type="Proteomes" id="UP001501195"/>
    </source>
</evidence>
<protein>
    <submittedName>
        <fullName evidence="3">TRAP transporter substrate-binding protein</fullName>
    </submittedName>
</protein>
<evidence type="ECO:0000256" key="1">
    <source>
        <dbReference type="ARBA" id="ARBA00022729"/>
    </source>
</evidence>
<evidence type="ECO:0000313" key="3">
    <source>
        <dbReference type="EMBL" id="GAA4965391.1"/>
    </source>
</evidence>
<accession>A0ABP9HA51</accession>
<dbReference type="InterPro" id="IPR038404">
    <property type="entry name" value="TRAP_DctP_sf"/>
</dbReference>
<proteinExistence type="predicted"/>
<evidence type="ECO:0000256" key="2">
    <source>
        <dbReference type="SAM" id="SignalP"/>
    </source>
</evidence>
<dbReference type="SUPFAM" id="SSF53850">
    <property type="entry name" value="Periplasmic binding protein-like II"/>
    <property type="match status" value="1"/>
</dbReference>
<dbReference type="NCBIfam" id="TIGR00787">
    <property type="entry name" value="dctP"/>
    <property type="match status" value="1"/>
</dbReference>
<reference evidence="4" key="1">
    <citation type="journal article" date="2019" name="Int. J. Syst. Evol. Microbiol.">
        <title>The Global Catalogue of Microorganisms (GCM) 10K type strain sequencing project: providing services to taxonomists for standard genome sequencing and annotation.</title>
        <authorList>
            <consortium name="The Broad Institute Genomics Platform"/>
            <consortium name="The Broad Institute Genome Sequencing Center for Infectious Disease"/>
            <person name="Wu L."/>
            <person name="Ma J."/>
        </authorList>
    </citation>
    <scope>NUCLEOTIDE SEQUENCE [LARGE SCALE GENOMIC DNA]</scope>
    <source>
        <strain evidence="4">JCM 18126</strain>
    </source>
</reference>
<gene>
    <name evidence="3" type="ORF">GCM10023225_05670</name>
</gene>
<dbReference type="CDD" id="cd13671">
    <property type="entry name" value="PBP2_TRAP_SBP_like_3"/>
    <property type="match status" value="1"/>
</dbReference>
<dbReference type="InterPro" id="IPR018389">
    <property type="entry name" value="DctP_fam"/>
</dbReference>
<dbReference type="InterPro" id="IPR004682">
    <property type="entry name" value="TRAP_DctP"/>
</dbReference>
<keyword evidence="4" id="KW-1185">Reference proteome</keyword>
<comment type="caution">
    <text evidence="3">The sequence shown here is derived from an EMBL/GenBank/DDBJ whole genome shotgun (WGS) entry which is preliminary data.</text>
</comment>
<dbReference type="PROSITE" id="PS51257">
    <property type="entry name" value="PROKAR_LIPOPROTEIN"/>
    <property type="match status" value="1"/>
</dbReference>
<dbReference type="RefSeq" id="WP_345710812.1">
    <property type="nucleotide sequence ID" value="NZ_BAABIL010000058.1"/>
</dbReference>
<feature type="signal peptide" evidence="2">
    <location>
        <begin position="1"/>
        <end position="25"/>
    </location>
</feature>
<feature type="chain" id="PRO_5045118675" evidence="2">
    <location>
        <begin position="26"/>
        <end position="349"/>
    </location>
</feature>
<dbReference type="EMBL" id="BAABIL010000058">
    <property type="protein sequence ID" value="GAA4965391.1"/>
    <property type="molecule type" value="Genomic_DNA"/>
</dbReference>
<dbReference type="NCBIfam" id="NF037995">
    <property type="entry name" value="TRAP_S1"/>
    <property type="match status" value="1"/>
</dbReference>
<dbReference type="Gene3D" id="3.40.190.170">
    <property type="entry name" value="Bacterial extracellular solute-binding protein, family 7"/>
    <property type="match status" value="1"/>
</dbReference>
<dbReference type="PANTHER" id="PTHR33376">
    <property type="match status" value="1"/>
</dbReference>
<name>A0ABP9HA51_9ACTN</name>
<dbReference type="Pfam" id="PF03480">
    <property type="entry name" value="DctP"/>
    <property type="match status" value="1"/>
</dbReference>
<sequence length="349" mass="37691">MRRTAATWFTAPLAAAALALTGCSAGSGRTTTDTAPGAGDSTAAEADTVFKLAFNQADTHPQAVALDAMGERIKERTDGAYDVDVFPNETLGAQKETIELVQAGTIQFAMVASPLMENYNPDFVVFNLPFVFDSQEHQRRTTNDPEIVSELYSSLEDHNLRVLAGFHGGVRSMYNSDGPITTPADMAGKKIRVIESDTNLEMIRLMGGNGTPMGMGEVYTAIQSGVIDGAENNELTYANSKHAEVAKFYSYTKHLMLPDYLITNPTVLETLPADVRTIFEEEIAKAVEEEGALWETEIVKAKEAAEAAGATFNEVDKAAFDAAIEPLTEAKLTNDFVRGIHEQVRAAAP</sequence>
<dbReference type="PIRSF" id="PIRSF006470">
    <property type="entry name" value="DctB"/>
    <property type="match status" value="1"/>
</dbReference>